<dbReference type="Pfam" id="PF04717">
    <property type="entry name" value="Phage_base_V"/>
    <property type="match status" value="1"/>
</dbReference>
<dbReference type="Pfam" id="PF18946">
    <property type="entry name" value="Apex"/>
    <property type="match status" value="1"/>
</dbReference>
<comment type="caution">
    <text evidence="3">The sequence shown here is derived from an EMBL/GenBank/DDBJ whole genome shotgun (WGS) entry which is preliminary data.</text>
</comment>
<reference evidence="3 4" key="1">
    <citation type="submission" date="2019-02" db="EMBL/GenBank/DDBJ databases">
        <title>WGS of Pseudoxanthomonas species novum from clinical isolates.</title>
        <authorList>
            <person name="Bernier A.-M."/>
            <person name="Bernard K."/>
            <person name="Vachon A."/>
        </authorList>
    </citation>
    <scope>NUCLEOTIDE SEQUENCE [LARGE SCALE GENOMIC DNA]</scope>
    <source>
        <strain evidence="3 4">NML171200</strain>
    </source>
</reference>
<gene>
    <name evidence="3" type="ORF">EA660_04860</name>
</gene>
<evidence type="ECO:0000259" key="2">
    <source>
        <dbReference type="Pfam" id="PF04717"/>
    </source>
</evidence>
<feature type="compositionally biased region" description="Gly residues" evidence="1">
    <location>
        <begin position="178"/>
        <end position="188"/>
    </location>
</feature>
<accession>A0A4Q8LEF6</accession>
<dbReference type="InterPro" id="IPR037026">
    <property type="entry name" value="Vgr_OB-fold_dom_sf"/>
</dbReference>
<evidence type="ECO:0000313" key="4">
    <source>
        <dbReference type="Proteomes" id="UP000292627"/>
    </source>
</evidence>
<evidence type="ECO:0000313" key="3">
    <source>
        <dbReference type="EMBL" id="TAA27131.1"/>
    </source>
</evidence>
<dbReference type="Gene3D" id="2.40.50.230">
    <property type="entry name" value="Gp5 N-terminal domain"/>
    <property type="match status" value="1"/>
</dbReference>
<feature type="region of interest" description="Disordered" evidence="1">
    <location>
        <begin position="164"/>
        <end position="188"/>
    </location>
</feature>
<dbReference type="RefSeq" id="WP_130550442.1">
    <property type="nucleotide sequence ID" value="NZ_SHMC01000002.1"/>
</dbReference>
<feature type="domain" description="Gp5/Type VI secretion system Vgr protein OB-fold" evidence="2">
    <location>
        <begin position="15"/>
        <end position="81"/>
    </location>
</feature>
<dbReference type="InterPro" id="IPR013046">
    <property type="entry name" value="GpV/Gp45"/>
</dbReference>
<evidence type="ECO:0000256" key="1">
    <source>
        <dbReference type="SAM" id="MobiDB-lite"/>
    </source>
</evidence>
<dbReference type="NCBIfam" id="TIGR01644">
    <property type="entry name" value="phage_P2_V"/>
    <property type="match status" value="1"/>
</dbReference>
<name>A0A4Q8LEF6_9GAMM</name>
<dbReference type="EMBL" id="SHMC01000002">
    <property type="protein sequence ID" value="TAA27131.1"/>
    <property type="molecule type" value="Genomic_DNA"/>
</dbReference>
<dbReference type="OrthoDB" id="4931325at2"/>
<dbReference type="InterPro" id="IPR006531">
    <property type="entry name" value="Gp5/Vgr_OB"/>
</dbReference>
<dbReference type="Gene3D" id="6.20.150.10">
    <property type="match status" value="1"/>
</dbReference>
<sequence length="188" mass="18822">MSSETPRHLSNLIRLGNIAAVDLAAARVRVATGQLTTDWIPWVVHRAGTTVAWSAPSVGEQVLVLCPEGDPAGAVALCGLYSDAIPAPSSSAAQTVLAFPDGAILRYDADAHTLDAVLPGGGKVNITADGGITLNGPLTVNGQTQINGDTTIQGKATSSSDVVGGGISLKGHKHSGVQSGGALTGAPQ</sequence>
<proteinExistence type="predicted"/>
<organism evidence="3 4">
    <name type="scientific">Pseudoxanthomonas winnipegensis</name>
    <dbReference type="NCBI Taxonomy" id="2480810"/>
    <lineage>
        <taxon>Bacteria</taxon>
        <taxon>Pseudomonadati</taxon>
        <taxon>Pseudomonadota</taxon>
        <taxon>Gammaproteobacteria</taxon>
        <taxon>Lysobacterales</taxon>
        <taxon>Lysobacteraceae</taxon>
        <taxon>Pseudoxanthomonas</taxon>
    </lineage>
</organism>
<dbReference type="InterPro" id="IPR044033">
    <property type="entry name" value="GpV-like_apex"/>
</dbReference>
<dbReference type="AlphaFoldDB" id="A0A4Q8LEF6"/>
<protein>
    <submittedName>
        <fullName evidence="3">Phage baseplate assembly protein V</fullName>
    </submittedName>
</protein>
<dbReference type="Proteomes" id="UP000292627">
    <property type="component" value="Unassembled WGS sequence"/>
</dbReference>